<dbReference type="InterPro" id="IPR027980">
    <property type="entry name" value="RACo_C"/>
</dbReference>
<feature type="region of interest" description="Disordered" evidence="1">
    <location>
        <begin position="1"/>
        <end position="23"/>
    </location>
</feature>
<organism evidence="4 5">
    <name type="scientific">Jutongia huaianensis</name>
    <dbReference type="NCBI Taxonomy" id="2763668"/>
    <lineage>
        <taxon>Bacteria</taxon>
        <taxon>Bacillati</taxon>
        <taxon>Bacillota</taxon>
        <taxon>Clostridia</taxon>
        <taxon>Lachnospirales</taxon>
        <taxon>Lachnospiraceae</taxon>
        <taxon>Jutongia</taxon>
    </lineage>
</organism>
<evidence type="ECO:0000313" key="5">
    <source>
        <dbReference type="Proteomes" id="UP000606193"/>
    </source>
</evidence>
<dbReference type="InterPro" id="IPR052911">
    <property type="entry name" value="Corrinoid_activation_enz"/>
</dbReference>
<dbReference type="Gene3D" id="3.30.420.480">
    <property type="entry name" value="Domain of unknown function (DUF4445)"/>
    <property type="match status" value="1"/>
</dbReference>
<dbReference type="Pfam" id="PF17651">
    <property type="entry name" value="Raco_middle"/>
    <property type="match status" value="1"/>
</dbReference>
<evidence type="ECO:0000259" key="3">
    <source>
        <dbReference type="Pfam" id="PF17651"/>
    </source>
</evidence>
<dbReference type="InterPro" id="IPR041414">
    <property type="entry name" value="Raco-like_middle"/>
</dbReference>
<keyword evidence="5" id="KW-1185">Reference proteome</keyword>
<evidence type="ECO:0000259" key="2">
    <source>
        <dbReference type="Pfam" id="PF14574"/>
    </source>
</evidence>
<evidence type="ECO:0000256" key="1">
    <source>
        <dbReference type="SAM" id="MobiDB-lite"/>
    </source>
</evidence>
<dbReference type="EMBL" id="JACRSX010000001">
    <property type="protein sequence ID" value="MBC8561197.1"/>
    <property type="molecule type" value="Genomic_DNA"/>
</dbReference>
<accession>A0ABR7MXS8</accession>
<dbReference type="Pfam" id="PF14574">
    <property type="entry name" value="RACo_C_ter"/>
    <property type="match status" value="1"/>
</dbReference>
<comment type="caution">
    <text evidence="4">The sequence shown here is derived from an EMBL/GenBank/DDBJ whole genome shotgun (WGS) entry which is preliminary data.</text>
</comment>
<dbReference type="RefSeq" id="WP_249296939.1">
    <property type="nucleotide sequence ID" value="NZ_JACRSX010000001.1"/>
</dbReference>
<evidence type="ECO:0000313" key="4">
    <source>
        <dbReference type="EMBL" id="MBC8561197.1"/>
    </source>
</evidence>
<gene>
    <name evidence="4" type="ORF">H8704_00885</name>
</gene>
<dbReference type="PANTHER" id="PTHR42895">
    <property type="entry name" value="IRON-SULFUR CLUSTER-BINDING PROTEIN-RELATED"/>
    <property type="match status" value="1"/>
</dbReference>
<dbReference type="PANTHER" id="PTHR42895:SF1">
    <property type="entry name" value="IRON-SULFUR CLUSTER PROTEIN"/>
    <property type="match status" value="1"/>
</dbReference>
<feature type="domain" description="RACo-like middle region" evidence="3">
    <location>
        <begin position="35"/>
        <end position="191"/>
    </location>
</feature>
<proteinExistence type="predicted"/>
<name>A0ABR7MXS8_9FIRM</name>
<dbReference type="Proteomes" id="UP000606193">
    <property type="component" value="Unassembled WGS sequence"/>
</dbReference>
<reference evidence="4 5" key="1">
    <citation type="submission" date="2020-08" db="EMBL/GenBank/DDBJ databases">
        <title>Genome public.</title>
        <authorList>
            <person name="Liu C."/>
            <person name="Sun Q."/>
        </authorList>
    </citation>
    <scope>NUCLEOTIDE SEQUENCE [LARGE SCALE GENOMIC DNA]</scope>
    <source>
        <strain evidence="4 5">NSJ-37</strain>
    </source>
</reference>
<protein>
    <submittedName>
        <fullName evidence="4">DUF4445 domain-containing protein</fullName>
    </submittedName>
</protein>
<sequence>MQIVRMAESDTIKGRGRKGQPKSDSCAVKMAGAACGLAVDIGTTTVVMGLYDLDSGERLAGLQEKNSQTLLGADVMMRLMHCQRGSQHTLEQRIREQIQNMAEQLCDGFCALEQIKTIAVVGNTTMCHIFLGQDTSGLAGSPFCPAYRGIYRCKGSDIALQEMKDTDVIVPAGIDAHVGADAVSMICALQLPETKETILAVDIGTNAEIALSCKREISVCSAPAGPAFEGAQISQGMRGEPGAIAGMHIARQSGNILLEVIPDDRRNVYPVRGICGSGLIDSIASLRQSGILQPDGYLLCNPEEADRLGIPGYLRERITEKGFLVYLDPGGQQVCLTQKDIRQFQLAKAAVQAGIRMLLEQKGLALQQVDRIYIAGVFGGHISKKSAVLTGLFPDIAPEKLVIAGNAAGEGAARALLSEVFLRQTEQVGTEAAHIELAQQEAFQQEFLASMEIVPWN</sequence>
<feature type="domain" description="RACo C-terminal" evidence="2">
    <location>
        <begin position="196"/>
        <end position="453"/>
    </location>
</feature>
<dbReference type="InterPro" id="IPR042259">
    <property type="entry name" value="Raco-like_middle_sf"/>
</dbReference>